<sequence>MAANLKQLLEQSRRLTDQISSSVDLPQIERGLGQIENSSRKLAAKAARTGDGIDSKAHYLLADGGFNADELTQTLNSINPLATFEPLKPIHDTDIEGHLRHEYEQIIVSAIEEGRKQSLQDFDSTCERLLSLEWERSKKKIFEELGQHKGRGMEGMETDFGSSEITSNFLGSSQLGASQLGRSVRSSNQAASGLQSHSRMIRYSTVVKALNDHRLIGEAYGIVHAFEETAKSLSGDMKAQQIIDSWKLLATVVGEQHVINGVFQRQSLEEGQYSRAYLNENYSSSQAVKLRQTLVDNSRKYLEDQFLEHIEKTIIMRPQDANLGGIPSTHNKIRAYINLKLWRPGNVFPPHLEVYSNTPIWAHIYYLLRSGHAEEAYKFVLEHQNYLQNSESSFVSYFKAYLNDENRLLPNNMREYLLSEYTQQTRNVRDIPDPYKIAVYKILGRCELKQKTVADVIQTTEDYLWLQLTLIRESIEPSDLVHERYSLRDLQTLLLKFGAAHFNPKGNNPIHYFQVLLLSCQFERAAHYLYMSNRYQVEAVHFAIALAYYGLLKVPKDLQNLGMDFLIKDTDSTGFESVSFNIPRMIHQYTNMFSRSDPLEALHYLCILCLFGKSVGEDYISLCHDYICDLVMETGDYQTLLGDLRPDGTHQPGSIEKYLPLISIKNEKEFVRDLTKRTAERNYTEGKFSDALRLYDLAEDYDTVIMVIIKQLSDSLAAPMQKQQTFANDVSGVVGLSTTSNIKITAEEVISHYMQSPEKISKVSEKSKETCGILLKLLEFKSLAENGRWEDALMAIETLNIIPLENDMSLISRKVEEFKGLDENVGRHFPDILLTTMNVLSKIYGPLKNSPYSDSARQNKMLIIRQKARALMVFAGMIQFRMPADTYAQLNRLDVFMN</sequence>
<comment type="subcellular location">
    <subcellularLocation>
        <location evidence="1">Nucleus envelope</location>
    </subcellularLocation>
    <subcellularLocation>
        <location evidence="4">Nucleus</location>
        <location evidence="4">Nuclear pore complex</location>
    </subcellularLocation>
</comment>
<keyword evidence="4" id="KW-0813">Transport</keyword>
<dbReference type="PANTHER" id="PTHR11225:SF4">
    <property type="entry name" value="NUCLEAR PORE COMPLEX PROTEIN NUP93"/>
    <property type="match status" value="1"/>
</dbReference>
<dbReference type="EMBL" id="JASJQH010007129">
    <property type="protein sequence ID" value="KAK9717707.1"/>
    <property type="molecule type" value="Genomic_DNA"/>
</dbReference>
<comment type="caution">
    <text evidence="5">The sequence shown here is derived from an EMBL/GenBank/DDBJ whole genome shotgun (WGS) entry which is preliminary data.</text>
</comment>
<evidence type="ECO:0000313" key="5">
    <source>
        <dbReference type="EMBL" id="KAK9717707.1"/>
    </source>
</evidence>
<keyword evidence="4" id="KW-0509">mRNA transport</keyword>
<proteinExistence type="inferred from homology"/>
<keyword evidence="4" id="KW-0811">Translocation</keyword>
<evidence type="ECO:0000256" key="3">
    <source>
        <dbReference type="ARBA" id="ARBA00023242"/>
    </source>
</evidence>
<protein>
    <recommendedName>
        <fullName evidence="4">Nuclear pore protein</fullName>
    </recommendedName>
</protein>
<keyword evidence="6" id="KW-1185">Reference proteome</keyword>
<keyword evidence="3 4" id="KW-0539">Nucleus</keyword>
<dbReference type="PANTHER" id="PTHR11225">
    <property type="entry name" value="NUCLEAR PORE COMPLEX PROTEIN NUP93 NUCLEOPORIN NUP93 DEAD EYE PROTEIN"/>
    <property type="match status" value="1"/>
</dbReference>
<reference evidence="5 6" key="1">
    <citation type="submission" date="2023-04" db="EMBL/GenBank/DDBJ databases">
        <title>Genome of Basidiobolus ranarum AG-B5.</title>
        <authorList>
            <person name="Stajich J.E."/>
            <person name="Carter-House D."/>
            <person name="Gryganskyi A."/>
        </authorList>
    </citation>
    <scope>NUCLEOTIDE SEQUENCE [LARGE SCALE GENOMIC DNA]</scope>
    <source>
        <strain evidence="5 6">AG-B5</strain>
    </source>
</reference>
<evidence type="ECO:0000256" key="4">
    <source>
        <dbReference type="RuleBase" id="RU364035"/>
    </source>
</evidence>
<dbReference type="InterPro" id="IPR007231">
    <property type="entry name" value="Nucleoporin_int_Nup93/Nic96"/>
</dbReference>
<accession>A0ABR2W2A6</accession>
<dbReference type="Pfam" id="PF04097">
    <property type="entry name" value="Nic96"/>
    <property type="match status" value="1"/>
</dbReference>
<dbReference type="Proteomes" id="UP001479436">
    <property type="component" value="Unassembled WGS sequence"/>
</dbReference>
<organism evidence="5 6">
    <name type="scientific">Basidiobolus ranarum</name>
    <dbReference type="NCBI Taxonomy" id="34480"/>
    <lineage>
        <taxon>Eukaryota</taxon>
        <taxon>Fungi</taxon>
        <taxon>Fungi incertae sedis</taxon>
        <taxon>Zoopagomycota</taxon>
        <taxon>Entomophthoromycotina</taxon>
        <taxon>Basidiobolomycetes</taxon>
        <taxon>Basidiobolales</taxon>
        <taxon>Basidiobolaceae</taxon>
        <taxon>Basidiobolus</taxon>
    </lineage>
</organism>
<keyword evidence="4" id="KW-0906">Nuclear pore complex</keyword>
<gene>
    <name evidence="5" type="primary">NIC96_1</name>
    <name evidence="5" type="ORF">K7432_006029</name>
</gene>
<evidence type="ECO:0000313" key="6">
    <source>
        <dbReference type="Proteomes" id="UP001479436"/>
    </source>
</evidence>
<evidence type="ECO:0000256" key="2">
    <source>
        <dbReference type="ARBA" id="ARBA00010186"/>
    </source>
</evidence>
<comment type="similarity">
    <text evidence="2 4">Belongs to the nucleoporin interacting component (NIC) family.</text>
</comment>
<evidence type="ECO:0000256" key="1">
    <source>
        <dbReference type="ARBA" id="ARBA00004259"/>
    </source>
</evidence>
<name>A0ABR2W2A6_9FUNG</name>
<keyword evidence="4" id="KW-0472">Membrane</keyword>
<keyword evidence="4" id="KW-0653">Protein transport</keyword>